<evidence type="ECO:0000259" key="2">
    <source>
        <dbReference type="Pfam" id="PF23477"/>
    </source>
</evidence>
<evidence type="ECO:0000313" key="3">
    <source>
        <dbReference type="EMBL" id="PIU33057.1"/>
    </source>
</evidence>
<organism evidence="3 4">
    <name type="scientific">Candidatus Shapirobacteria bacterium CG07_land_8_20_14_0_80_39_12</name>
    <dbReference type="NCBI Taxonomy" id="1974480"/>
    <lineage>
        <taxon>Bacteria</taxon>
        <taxon>Candidatus Shapironibacteriota</taxon>
    </lineage>
</organism>
<dbReference type="Pfam" id="PF23477">
    <property type="entry name" value="zf_Tbcl_2"/>
    <property type="match status" value="1"/>
</dbReference>
<dbReference type="EMBL" id="PEXA01000059">
    <property type="protein sequence ID" value="PIU33057.1"/>
    <property type="molecule type" value="Genomic_DNA"/>
</dbReference>
<name>A0A2M6YPL4_9BACT</name>
<reference evidence="4" key="1">
    <citation type="submission" date="2017-09" db="EMBL/GenBank/DDBJ databases">
        <title>Depth-based differentiation of microbial function through sediment-hosted aquifers and enrichment of novel symbionts in the deep terrestrial subsurface.</title>
        <authorList>
            <person name="Probst A.J."/>
            <person name="Ladd B."/>
            <person name="Jarett J.K."/>
            <person name="Geller-Mcgrath D.E."/>
            <person name="Sieber C.M.K."/>
            <person name="Emerson J.B."/>
            <person name="Anantharaman K."/>
            <person name="Thomas B.C."/>
            <person name="Malmstrom R."/>
            <person name="Stieglmeier M."/>
            <person name="Klingl A."/>
            <person name="Woyke T."/>
            <person name="Ryan C.M."/>
            <person name="Banfield J.F."/>
        </authorList>
    </citation>
    <scope>NUCLEOTIDE SEQUENCE [LARGE SCALE GENOMIC DNA]</scope>
</reference>
<dbReference type="InterPro" id="IPR026363">
    <property type="entry name" value="CxxC-x17-CxxC_dom"/>
</dbReference>
<dbReference type="NCBIfam" id="TIGR04272">
    <property type="entry name" value="cxxc_cxxc_Mbark"/>
    <property type="match status" value="1"/>
</dbReference>
<feature type="region of interest" description="Disordered" evidence="1">
    <location>
        <begin position="1"/>
        <end position="50"/>
    </location>
</feature>
<dbReference type="Proteomes" id="UP000229559">
    <property type="component" value="Unassembled WGS sequence"/>
</dbReference>
<proteinExistence type="predicted"/>
<feature type="compositionally biased region" description="Basic and acidic residues" evidence="1">
    <location>
        <begin position="20"/>
        <end position="29"/>
    </location>
</feature>
<evidence type="ECO:0000256" key="1">
    <source>
        <dbReference type="SAM" id="MobiDB-lite"/>
    </source>
</evidence>
<dbReference type="AlphaFoldDB" id="A0A2M6YPL4"/>
<protein>
    <recommendedName>
        <fullName evidence="2">CxxC-x17-CxxC domain-containing protein</fullName>
    </recommendedName>
</protein>
<gene>
    <name evidence="3" type="ORF">COT04_02140</name>
</gene>
<feature type="compositionally biased region" description="Low complexity" evidence="1">
    <location>
        <begin position="35"/>
        <end position="48"/>
    </location>
</feature>
<accession>A0A2M6YPL4</accession>
<comment type="caution">
    <text evidence="3">The sequence shown here is derived from an EMBL/GenBank/DDBJ whole genome shotgun (WGS) entry which is preliminary data.</text>
</comment>
<feature type="domain" description="CxxC-x17-CxxC" evidence="2">
    <location>
        <begin position="52"/>
        <end position="88"/>
    </location>
</feature>
<evidence type="ECO:0000313" key="4">
    <source>
        <dbReference type="Proteomes" id="UP000229559"/>
    </source>
</evidence>
<sequence length="91" mass="9819">MVEEPIEEPKIDDEPVADVKPVEELKTEESGSVPAASTDDAATPAGTDQQGRQLYSVKCANCGKQTEVPFKPSGDRPVYCRDCYMQKKGGA</sequence>